<reference evidence="1" key="1">
    <citation type="submission" date="2018-01" db="EMBL/GenBank/DDBJ databases">
        <title>An insight into the sialome of Amazonian anophelines.</title>
        <authorList>
            <person name="Ribeiro J.M."/>
            <person name="Scarpassa V."/>
            <person name="Calvo E."/>
        </authorList>
    </citation>
    <scope>NUCLEOTIDE SEQUENCE</scope>
</reference>
<proteinExistence type="predicted"/>
<organism evidence="1">
    <name type="scientific">Anopheles darlingi</name>
    <name type="common">Mosquito</name>
    <dbReference type="NCBI Taxonomy" id="43151"/>
    <lineage>
        <taxon>Eukaryota</taxon>
        <taxon>Metazoa</taxon>
        <taxon>Ecdysozoa</taxon>
        <taxon>Arthropoda</taxon>
        <taxon>Hexapoda</taxon>
        <taxon>Insecta</taxon>
        <taxon>Pterygota</taxon>
        <taxon>Neoptera</taxon>
        <taxon>Endopterygota</taxon>
        <taxon>Diptera</taxon>
        <taxon>Nematocera</taxon>
        <taxon>Culicoidea</taxon>
        <taxon>Culicidae</taxon>
        <taxon>Anophelinae</taxon>
        <taxon>Anopheles</taxon>
    </lineage>
</organism>
<protein>
    <submittedName>
        <fullName evidence="1">Putative secreted protein</fullName>
    </submittedName>
</protein>
<dbReference type="EMBL" id="GGFL01015420">
    <property type="protein sequence ID" value="MBW79598.1"/>
    <property type="molecule type" value="Transcribed_RNA"/>
</dbReference>
<sequence length="73" mass="7911">MSTAREGGSPKTLARQSLPVLLPCLATTSAASLVHRRVPKTKKKNAIWIGHSYLPCPVQVNPEDTLFATRNQG</sequence>
<name>A0A2M4DR22_ANODA</name>
<evidence type="ECO:0000313" key="1">
    <source>
        <dbReference type="EMBL" id="MBW79598.1"/>
    </source>
</evidence>
<accession>A0A2M4DR22</accession>
<dbReference type="AlphaFoldDB" id="A0A2M4DR22"/>